<dbReference type="PANTHER" id="PTHR21347:SF0">
    <property type="entry name" value="LIPID SCRAMBLASE CLPTM1L"/>
    <property type="match status" value="1"/>
</dbReference>
<evidence type="ECO:0000313" key="10">
    <source>
        <dbReference type="Proteomes" id="UP000235672"/>
    </source>
</evidence>
<feature type="transmembrane region" description="Helical" evidence="7">
    <location>
        <begin position="338"/>
        <end position="354"/>
    </location>
</feature>
<feature type="chain" id="PRO_5014445902" evidence="8">
    <location>
        <begin position="21"/>
        <end position="643"/>
    </location>
</feature>
<keyword evidence="3 7" id="KW-0812">Transmembrane</keyword>
<feature type="transmembrane region" description="Helical" evidence="7">
    <location>
        <begin position="375"/>
        <end position="395"/>
    </location>
</feature>
<keyword evidence="10" id="KW-1185">Reference proteome</keyword>
<evidence type="ECO:0000256" key="7">
    <source>
        <dbReference type="SAM" id="Phobius"/>
    </source>
</evidence>
<dbReference type="GO" id="GO:0016020">
    <property type="term" value="C:membrane"/>
    <property type="evidence" value="ECO:0007669"/>
    <property type="project" value="UniProtKB-SubCell"/>
</dbReference>
<gene>
    <name evidence="9" type="ORF">NA56DRAFT_559611</name>
</gene>
<organism evidence="9 10">
    <name type="scientific">Hyaloscypha hepaticicola</name>
    <dbReference type="NCBI Taxonomy" id="2082293"/>
    <lineage>
        <taxon>Eukaryota</taxon>
        <taxon>Fungi</taxon>
        <taxon>Dikarya</taxon>
        <taxon>Ascomycota</taxon>
        <taxon>Pezizomycotina</taxon>
        <taxon>Leotiomycetes</taxon>
        <taxon>Helotiales</taxon>
        <taxon>Hyaloscyphaceae</taxon>
        <taxon>Hyaloscypha</taxon>
    </lineage>
</organism>
<evidence type="ECO:0000256" key="5">
    <source>
        <dbReference type="ARBA" id="ARBA00023136"/>
    </source>
</evidence>
<dbReference type="Proteomes" id="UP000235672">
    <property type="component" value="Unassembled WGS sequence"/>
</dbReference>
<evidence type="ECO:0000256" key="4">
    <source>
        <dbReference type="ARBA" id="ARBA00022989"/>
    </source>
</evidence>
<feature type="signal peptide" evidence="8">
    <location>
        <begin position="1"/>
        <end position="20"/>
    </location>
</feature>
<dbReference type="EMBL" id="KZ613464">
    <property type="protein sequence ID" value="PMD28489.1"/>
    <property type="molecule type" value="Genomic_DNA"/>
</dbReference>
<feature type="transmembrane region" description="Helical" evidence="7">
    <location>
        <begin position="401"/>
        <end position="420"/>
    </location>
</feature>
<keyword evidence="4 7" id="KW-1133">Transmembrane helix</keyword>
<protein>
    <submittedName>
        <fullName evidence="9">Cleft lip and palate transmembrane 1</fullName>
    </submittedName>
</protein>
<evidence type="ECO:0000256" key="3">
    <source>
        <dbReference type="ARBA" id="ARBA00022692"/>
    </source>
</evidence>
<evidence type="ECO:0000313" key="9">
    <source>
        <dbReference type="EMBL" id="PMD28489.1"/>
    </source>
</evidence>
<keyword evidence="8" id="KW-0732">Signal</keyword>
<comment type="subcellular location">
    <subcellularLocation>
        <location evidence="1">Membrane</location>
        <topology evidence="1">Multi-pass membrane protein</topology>
    </subcellularLocation>
</comment>
<dbReference type="InterPro" id="IPR008429">
    <property type="entry name" value="CLPTM1"/>
</dbReference>
<accession>A0A2J6QQE9</accession>
<feature type="transmembrane region" description="Helical" evidence="7">
    <location>
        <begin position="466"/>
        <end position="485"/>
    </location>
</feature>
<dbReference type="STRING" id="1745343.A0A2J6QQE9"/>
<proteinExistence type="inferred from homology"/>
<feature type="transmembrane region" description="Helical" evidence="7">
    <location>
        <begin position="491"/>
        <end position="517"/>
    </location>
</feature>
<dbReference type="OrthoDB" id="378564at2759"/>
<evidence type="ECO:0000256" key="6">
    <source>
        <dbReference type="SAM" id="MobiDB-lite"/>
    </source>
</evidence>
<evidence type="ECO:0000256" key="2">
    <source>
        <dbReference type="ARBA" id="ARBA00009310"/>
    </source>
</evidence>
<evidence type="ECO:0000256" key="8">
    <source>
        <dbReference type="SAM" id="SignalP"/>
    </source>
</evidence>
<comment type="similarity">
    <text evidence="2">Belongs to the CLPTM1 family.</text>
</comment>
<feature type="region of interest" description="Disordered" evidence="6">
    <location>
        <begin position="621"/>
        <end position="643"/>
    </location>
</feature>
<reference evidence="9 10" key="1">
    <citation type="submission" date="2016-05" db="EMBL/GenBank/DDBJ databases">
        <title>A degradative enzymes factory behind the ericoid mycorrhizal symbiosis.</title>
        <authorList>
            <consortium name="DOE Joint Genome Institute"/>
            <person name="Martino E."/>
            <person name="Morin E."/>
            <person name="Grelet G."/>
            <person name="Kuo A."/>
            <person name="Kohler A."/>
            <person name="Daghino S."/>
            <person name="Barry K."/>
            <person name="Choi C."/>
            <person name="Cichocki N."/>
            <person name="Clum A."/>
            <person name="Copeland A."/>
            <person name="Hainaut M."/>
            <person name="Haridas S."/>
            <person name="Labutti K."/>
            <person name="Lindquist E."/>
            <person name="Lipzen A."/>
            <person name="Khouja H.-R."/>
            <person name="Murat C."/>
            <person name="Ohm R."/>
            <person name="Olson A."/>
            <person name="Spatafora J."/>
            <person name="Veneault-Fourrey C."/>
            <person name="Henrissat B."/>
            <person name="Grigoriev I."/>
            <person name="Martin F."/>
            <person name="Perotto S."/>
        </authorList>
    </citation>
    <scope>NUCLEOTIDE SEQUENCE [LARGE SCALE GENOMIC DNA]</scope>
    <source>
        <strain evidence="9 10">UAMH 7357</strain>
    </source>
</reference>
<dbReference type="GO" id="GO:0012505">
    <property type="term" value="C:endomembrane system"/>
    <property type="evidence" value="ECO:0007669"/>
    <property type="project" value="TreeGrafter"/>
</dbReference>
<keyword evidence="5 7" id="KW-0472">Membrane</keyword>
<evidence type="ECO:0000256" key="1">
    <source>
        <dbReference type="ARBA" id="ARBA00004141"/>
    </source>
</evidence>
<sequence>MIKSAIQGLVMFFGIQFVMGKFMGSGKATTTTATDASGVVTTVPANTAEIPPFYARPDHLNEGALYNPLAQRIAPMWPLDNPLDITIVVSPTFVSEPLAKTPKERIVVDEVGFVLGDYKENRIIDTTFPVPKEVQNNGTLWAHFYIGLTGSKLDPSTQGYNPERAFHFIHPLTQYIVQKKVKKTKNLLAAVNESEVEEIPAGPIINSHYHPNFTMSFVPDSGVMHYPSLHPAVRQYIHLESSGARDGTGQNGWYYPVLFVNTFWQLRTHMVALNSTVKTLPLHINLNHLANWKFNLMASLDEGAKQNARTAAQGGSVPGGGDGSEFEMIKEVLLDTNVYLLGTTVVVSIFHMIFEMLAFKSDISHYRNKKNNVGISVRSILGNVFMQAVIFLYLLDNNENTSWMILFSQGMGILIEFWKITTVVNVRIRPAAPNSLIPYRIAFEDKQVLTETEEKTKEYDAVAFKYLYMIAVPLLFAYAAYSLKYDTHKSWYSFIIATLVGSVYAYGFLMMVPSLYINYRLKSVAHMPARAMTYKFLNTFIDDLFAFTIKMPTLHRLATLRDDVIFFVYLYQSYKYKVDYTRVNEFGQGGGEEQEVLEKDKAKVIELTEGGKAVEGVKEEGKAADAAVKTTGSSKKGGATKRK</sequence>
<dbReference type="AlphaFoldDB" id="A0A2J6QQE9"/>
<dbReference type="Pfam" id="PF05602">
    <property type="entry name" value="CLPTM1"/>
    <property type="match status" value="1"/>
</dbReference>
<name>A0A2J6QQE9_9HELO</name>
<dbReference type="PANTHER" id="PTHR21347">
    <property type="entry name" value="CLEFT LIP AND PALATE ASSOCIATED TRANSMEMBRANE PROTEIN-RELATED"/>
    <property type="match status" value="1"/>
</dbReference>